<comment type="caution">
    <text evidence="2">The sequence shown here is derived from an EMBL/GenBank/DDBJ whole genome shotgun (WGS) entry which is preliminary data.</text>
</comment>
<protein>
    <submittedName>
        <fullName evidence="2">Uncharacterized protein</fullName>
    </submittedName>
</protein>
<evidence type="ECO:0000256" key="1">
    <source>
        <dbReference type="SAM" id="MobiDB-lite"/>
    </source>
</evidence>
<proteinExistence type="predicted"/>
<name>A0A4Z2FPF4_9TELE</name>
<accession>A0A4Z2FPF4</accession>
<evidence type="ECO:0000313" key="3">
    <source>
        <dbReference type="Proteomes" id="UP000314294"/>
    </source>
</evidence>
<keyword evidence="3" id="KW-1185">Reference proteome</keyword>
<feature type="compositionally biased region" description="Basic residues" evidence="1">
    <location>
        <begin position="56"/>
        <end position="66"/>
    </location>
</feature>
<sequence>MISKRLSKQLAGYTRPADVELQLGGEEKKRVSNIFPRCCCIRVKAKHSSPKAIAGPRRRAPRRALRQRCDSRLSWTRSGQRGTDCSPDAPQGQSLG</sequence>
<dbReference type="AlphaFoldDB" id="A0A4Z2FPF4"/>
<dbReference type="Proteomes" id="UP000314294">
    <property type="component" value="Unassembled WGS sequence"/>
</dbReference>
<gene>
    <name evidence="2" type="ORF">EYF80_046777</name>
</gene>
<feature type="compositionally biased region" description="Polar residues" evidence="1">
    <location>
        <begin position="73"/>
        <end position="83"/>
    </location>
</feature>
<dbReference type="EMBL" id="SRLO01000995">
    <property type="protein sequence ID" value="TNN43038.1"/>
    <property type="molecule type" value="Genomic_DNA"/>
</dbReference>
<feature type="region of interest" description="Disordered" evidence="1">
    <location>
        <begin position="46"/>
        <end position="96"/>
    </location>
</feature>
<evidence type="ECO:0000313" key="2">
    <source>
        <dbReference type="EMBL" id="TNN43038.1"/>
    </source>
</evidence>
<reference evidence="2 3" key="1">
    <citation type="submission" date="2019-03" db="EMBL/GenBank/DDBJ databases">
        <title>First draft genome of Liparis tanakae, snailfish: a comprehensive survey of snailfish specific genes.</title>
        <authorList>
            <person name="Kim W."/>
            <person name="Song I."/>
            <person name="Jeong J.-H."/>
            <person name="Kim D."/>
            <person name="Kim S."/>
            <person name="Ryu S."/>
            <person name="Song J.Y."/>
            <person name="Lee S.K."/>
        </authorList>
    </citation>
    <scope>NUCLEOTIDE SEQUENCE [LARGE SCALE GENOMIC DNA]</scope>
    <source>
        <tissue evidence="2">Muscle</tissue>
    </source>
</reference>
<organism evidence="2 3">
    <name type="scientific">Liparis tanakae</name>
    <name type="common">Tanaka's snailfish</name>
    <dbReference type="NCBI Taxonomy" id="230148"/>
    <lineage>
        <taxon>Eukaryota</taxon>
        <taxon>Metazoa</taxon>
        <taxon>Chordata</taxon>
        <taxon>Craniata</taxon>
        <taxon>Vertebrata</taxon>
        <taxon>Euteleostomi</taxon>
        <taxon>Actinopterygii</taxon>
        <taxon>Neopterygii</taxon>
        <taxon>Teleostei</taxon>
        <taxon>Neoteleostei</taxon>
        <taxon>Acanthomorphata</taxon>
        <taxon>Eupercaria</taxon>
        <taxon>Perciformes</taxon>
        <taxon>Cottioidei</taxon>
        <taxon>Cottales</taxon>
        <taxon>Liparidae</taxon>
        <taxon>Liparis</taxon>
    </lineage>
</organism>